<gene>
    <name evidence="1" type="ORF">S12H4_45708</name>
</gene>
<name>X1V673_9ZZZZ</name>
<dbReference type="AlphaFoldDB" id="X1V673"/>
<evidence type="ECO:0000313" key="1">
    <source>
        <dbReference type="EMBL" id="GAJ11337.1"/>
    </source>
</evidence>
<reference evidence="1" key="1">
    <citation type="journal article" date="2014" name="Front. Microbiol.">
        <title>High frequency of phylogenetically diverse reductive dehalogenase-homologous genes in deep subseafloor sedimentary metagenomes.</title>
        <authorList>
            <person name="Kawai M."/>
            <person name="Futagami T."/>
            <person name="Toyoda A."/>
            <person name="Takaki Y."/>
            <person name="Nishi S."/>
            <person name="Hori S."/>
            <person name="Arai W."/>
            <person name="Tsubouchi T."/>
            <person name="Morono Y."/>
            <person name="Uchiyama I."/>
            <person name="Ito T."/>
            <person name="Fujiyama A."/>
            <person name="Inagaki F."/>
            <person name="Takami H."/>
        </authorList>
    </citation>
    <scope>NUCLEOTIDE SEQUENCE</scope>
    <source>
        <strain evidence="1">Expedition CK06-06</strain>
    </source>
</reference>
<proteinExistence type="predicted"/>
<protein>
    <submittedName>
        <fullName evidence="1">Uncharacterized protein</fullName>
    </submittedName>
</protein>
<feature type="non-terminal residue" evidence="1">
    <location>
        <position position="1"/>
    </location>
</feature>
<dbReference type="EMBL" id="BARW01028293">
    <property type="protein sequence ID" value="GAJ11337.1"/>
    <property type="molecule type" value="Genomic_DNA"/>
</dbReference>
<comment type="caution">
    <text evidence="1">The sequence shown here is derived from an EMBL/GenBank/DDBJ whole genome shotgun (WGS) entry which is preliminary data.</text>
</comment>
<accession>X1V673</accession>
<organism evidence="1">
    <name type="scientific">marine sediment metagenome</name>
    <dbReference type="NCBI Taxonomy" id="412755"/>
    <lineage>
        <taxon>unclassified sequences</taxon>
        <taxon>metagenomes</taxon>
        <taxon>ecological metagenomes</taxon>
    </lineage>
</organism>
<sequence length="43" mass="4906">PLFLNQYEGMFGKQATFELVNDLRIQNQEVDLIVDAVHLEGEA</sequence>